<dbReference type="SUPFAM" id="SSF53254">
    <property type="entry name" value="Phosphoglycerate mutase-like"/>
    <property type="match status" value="1"/>
</dbReference>
<dbReference type="Gene3D" id="3.40.50.1240">
    <property type="entry name" value="Phosphoglycerate mutase-like"/>
    <property type="match status" value="1"/>
</dbReference>
<reference evidence="1" key="1">
    <citation type="submission" date="2020-05" db="EMBL/GenBank/DDBJ databases">
        <authorList>
            <person name="Chiriac C."/>
            <person name="Salcher M."/>
            <person name="Ghai R."/>
            <person name="Kavagutti S V."/>
        </authorList>
    </citation>
    <scope>NUCLEOTIDE SEQUENCE</scope>
</reference>
<organism evidence="1">
    <name type="scientific">freshwater metagenome</name>
    <dbReference type="NCBI Taxonomy" id="449393"/>
    <lineage>
        <taxon>unclassified sequences</taxon>
        <taxon>metagenomes</taxon>
        <taxon>ecological metagenomes</taxon>
    </lineage>
</organism>
<dbReference type="InterPro" id="IPR029033">
    <property type="entry name" value="His_PPase_superfam"/>
</dbReference>
<dbReference type="Pfam" id="PF00300">
    <property type="entry name" value="His_Phos_1"/>
    <property type="match status" value="1"/>
</dbReference>
<dbReference type="CDD" id="cd07067">
    <property type="entry name" value="HP_PGM_like"/>
    <property type="match status" value="1"/>
</dbReference>
<gene>
    <name evidence="1" type="ORF">UFOPK1740_00434</name>
</gene>
<dbReference type="InterPro" id="IPR013078">
    <property type="entry name" value="His_Pase_superF_clade-1"/>
</dbReference>
<evidence type="ECO:0000313" key="1">
    <source>
        <dbReference type="EMBL" id="CAB4573833.1"/>
    </source>
</evidence>
<dbReference type="EMBL" id="CAEZTU010000011">
    <property type="protein sequence ID" value="CAB4573833.1"/>
    <property type="molecule type" value="Genomic_DNA"/>
</dbReference>
<dbReference type="GO" id="GO:0016791">
    <property type="term" value="F:phosphatase activity"/>
    <property type="evidence" value="ECO:0007669"/>
    <property type="project" value="TreeGrafter"/>
</dbReference>
<dbReference type="AlphaFoldDB" id="A0A6J6EHK6"/>
<dbReference type="PANTHER" id="PTHR48100">
    <property type="entry name" value="BROAD-SPECIFICITY PHOSPHATASE YOR283W-RELATED"/>
    <property type="match status" value="1"/>
</dbReference>
<dbReference type="GO" id="GO:0005737">
    <property type="term" value="C:cytoplasm"/>
    <property type="evidence" value="ECO:0007669"/>
    <property type="project" value="TreeGrafter"/>
</dbReference>
<accession>A0A6J6EHK6</accession>
<dbReference type="PANTHER" id="PTHR48100:SF62">
    <property type="entry name" value="GLUCOSYL-3-PHOSPHOGLYCERATE PHOSPHATASE"/>
    <property type="match status" value="1"/>
</dbReference>
<dbReference type="InterPro" id="IPR050275">
    <property type="entry name" value="PGM_Phosphatase"/>
</dbReference>
<protein>
    <submittedName>
        <fullName evidence="1">Unannotated protein</fullName>
    </submittedName>
</protein>
<dbReference type="SMART" id="SM00855">
    <property type="entry name" value="PGAM"/>
    <property type="match status" value="1"/>
</dbReference>
<name>A0A6J6EHK6_9ZZZZ</name>
<proteinExistence type="predicted"/>
<sequence length="215" mass="24010">MANRQLVLWRHGRTSWNLEQRFQGQTDIPLDEVGEQQAKNAAQLLRHLKPTYIASSDLMRANKTGLELASLLNLEVPKDPLFRETAHGLWEGLTYSELKTKYENEYLNWSAGQEIRPGTTGETRSEVADRMVKGIYQHIVNVPDNSVFVIATHGGAARVAAGKLMGLPAKTWVSLGIISNCSWIVLNEPAEPHLPWRLVEYNAGSLPTPALSDDR</sequence>